<dbReference type="PANTHER" id="PTHR46116:SF26">
    <property type="entry name" value="UBIQUITIN-CONJUGATING ENZYME E2 Z"/>
    <property type="match status" value="1"/>
</dbReference>
<dbReference type="GO" id="GO:0043066">
    <property type="term" value="P:negative regulation of apoptotic process"/>
    <property type="evidence" value="ECO:0007669"/>
    <property type="project" value="TreeGrafter"/>
</dbReference>
<name>A0A6C0E280_9ZZZZ</name>
<evidence type="ECO:0000256" key="5">
    <source>
        <dbReference type="ARBA" id="ARBA00022741"/>
    </source>
</evidence>
<dbReference type="InterPro" id="IPR016135">
    <property type="entry name" value="UBQ-conjugating_enzyme/RWD"/>
</dbReference>
<evidence type="ECO:0000256" key="4">
    <source>
        <dbReference type="ARBA" id="ARBA00022703"/>
    </source>
</evidence>
<keyword evidence="5" id="KW-0547">Nucleotide-binding</keyword>
<keyword evidence="7" id="KW-0067">ATP-binding</keyword>
<keyword evidence="6" id="KW-0833">Ubl conjugation pathway</keyword>
<dbReference type="SUPFAM" id="SSF54495">
    <property type="entry name" value="UBC-like"/>
    <property type="match status" value="1"/>
</dbReference>
<evidence type="ECO:0000313" key="13">
    <source>
        <dbReference type="EMBL" id="QHT23154.1"/>
    </source>
</evidence>
<evidence type="ECO:0000256" key="8">
    <source>
        <dbReference type="ARBA" id="ARBA00039894"/>
    </source>
</evidence>
<dbReference type="GO" id="GO:0006915">
    <property type="term" value="P:apoptotic process"/>
    <property type="evidence" value="ECO:0007669"/>
    <property type="project" value="UniProtKB-KW"/>
</dbReference>
<evidence type="ECO:0000256" key="10">
    <source>
        <dbReference type="ARBA" id="ARBA00042316"/>
    </source>
</evidence>
<dbReference type="PROSITE" id="PS50127">
    <property type="entry name" value="UBC_2"/>
    <property type="match status" value="1"/>
</dbReference>
<protein>
    <recommendedName>
        <fullName evidence="8">Ubiquitin-conjugating enzyme E2 Z</fullName>
    </recommendedName>
    <alternativeName>
        <fullName evidence="9">E2 ubiquitin-conjugating enzyme Z</fullName>
    </alternativeName>
    <alternativeName>
        <fullName evidence="11">Ubiquitin carrier protein Z</fullName>
    </alternativeName>
    <alternativeName>
        <fullName evidence="10">Ubiquitin-protein ligase Z</fullName>
    </alternativeName>
</protein>
<dbReference type="GO" id="GO:0004869">
    <property type="term" value="F:cysteine-type endopeptidase inhibitor activity"/>
    <property type="evidence" value="ECO:0007669"/>
    <property type="project" value="TreeGrafter"/>
</dbReference>
<dbReference type="EMBL" id="MN739726">
    <property type="protein sequence ID" value="QHT23154.1"/>
    <property type="molecule type" value="Genomic_DNA"/>
</dbReference>
<dbReference type="GO" id="GO:0016740">
    <property type="term" value="F:transferase activity"/>
    <property type="evidence" value="ECO:0007669"/>
    <property type="project" value="UniProtKB-KW"/>
</dbReference>
<accession>A0A6C0E280</accession>
<keyword evidence="4" id="KW-0053">Apoptosis</keyword>
<dbReference type="Gene3D" id="3.10.110.10">
    <property type="entry name" value="Ubiquitin Conjugating Enzyme"/>
    <property type="match status" value="1"/>
</dbReference>
<proteinExistence type="predicted"/>
<organism evidence="13">
    <name type="scientific">viral metagenome</name>
    <dbReference type="NCBI Taxonomy" id="1070528"/>
    <lineage>
        <taxon>unclassified sequences</taxon>
        <taxon>metagenomes</taxon>
        <taxon>organismal metagenomes</taxon>
    </lineage>
</organism>
<dbReference type="InterPro" id="IPR000608">
    <property type="entry name" value="UBC"/>
</dbReference>
<dbReference type="GO" id="GO:0005737">
    <property type="term" value="C:cytoplasm"/>
    <property type="evidence" value="ECO:0007669"/>
    <property type="project" value="UniProtKB-SubCell"/>
</dbReference>
<comment type="subcellular location">
    <subcellularLocation>
        <location evidence="1">Cytoplasm</location>
    </subcellularLocation>
</comment>
<dbReference type="PANTHER" id="PTHR46116">
    <property type="entry name" value="(E3-INDEPENDENT) E2 UBIQUITIN-CONJUGATING ENZYME"/>
    <property type="match status" value="1"/>
</dbReference>
<evidence type="ECO:0000256" key="7">
    <source>
        <dbReference type="ARBA" id="ARBA00022840"/>
    </source>
</evidence>
<dbReference type="AlphaFoldDB" id="A0A6C0E280"/>
<evidence type="ECO:0000256" key="11">
    <source>
        <dbReference type="ARBA" id="ARBA00042401"/>
    </source>
</evidence>
<sequence>MTQKNGSVFISKETVSRLTKDIVYIAKNPLEDHGIYYTHDECDMLKGYAMIVGPSDTPYFGGYYLFEFAFPYDYPYSPPKLTYLTNDGNVRFNPNLYTNGKVCISILNTWHGEQWSSCQTISSILLTLCTVLNKNPLINEPGITANHPEISKYNLSIEFSNIAVAICDQIDKTRIYSCSDMFYPAMKQHFLTNYDKILAFIENKIQEDNPASGQMIGIGFYNMRVLIDYKLLREKWISCKQFLEQNAISTENTSTSY</sequence>
<evidence type="ECO:0000259" key="12">
    <source>
        <dbReference type="PROSITE" id="PS50127"/>
    </source>
</evidence>
<dbReference type="SMART" id="SM00212">
    <property type="entry name" value="UBCc"/>
    <property type="match status" value="1"/>
</dbReference>
<reference evidence="13" key="1">
    <citation type="journal article" date="2020" name="Nature">
        <title>Giant virus diversity and host interactions through global metagenomics.</title>
        <authorList>
            <person name="Schulz F."/>
            <person name="Roux S."/>
            <person name="Paez-Espino D."/>
            <person name="Jungbluth S."/>
            <person name="Walsh D.A."/>
            <person name="Denef V.J."/>
            <person name="McMahon K.D."/>
            <person name="Konstantinidis K.T."/>
            <person name="Eloe-Fadrosh E.A."/>
            <person name="Kyrpides N.C."/>
            <person name="Woyke T."/>
        </authorList>
    </citation>
    <scope>NUCLEOTIDE SEQUENCE</scope>
    <source>
        <strain evidence="13">GVMAG-M-3300023179-114</strain>
    </source>
</reference>
<keyword evidence="2" id="KW-0963">Cytoplasm</keyword>
<dbReference type="Pfam" id="PF00179">
    <property type="entry name" value="UQ_con"/>
    <property type="match status" value="1"/>
</dbReference>
<evidence type="ECO:0000256" key="9">
    <source>
        <dbReference type="ARBA" id="ARBA00041798"/>
    </source>
</evidence>
<dbReference type="GO" id="GO:0005634">
    <property type="term" value="C:nucleus"/>
    <property type="evidence" value="ECO:0007669"/>
    <property type="project" value="TreeGrafter"/>
</dbReference>
<feature type="domain" description="UBC core" evidence="12">
    <location>
        <begin position="13"/>
        <end position="172"/>
    </location>
</feature>
<evidence type="ECO:0000256" key="2">
    <source>
        <dbReference type="ARBA" id="ARBA00022490"/>
    </source>
</evidence>
<evidence type="ECO:0000256" key="1">
    <source>
        <dbReference type="ARBA" id="ARBA00004496"/>
    </source>
</evidence>
<evidence type="ECO:0000256" key="6">
    <source>
        <dbReference type="ARBA" id="ARBA00022786"/>
    </source>
</evidence>
<keyword evidence="3" id="KW-0808">Transferase</keyword>
<evidence type="ECO:0000256" key="3">
    <source>
        <dbReference type="ARBA" id="ARBA00022679"/>
    </source>
</evidence>
<dbReference type="GO" id="GO:0005524">
    <property type="term" value="F:ATP binding"/>
    <property type="evidence" value="ECO:0007669"/>
    <property type="project" value="UniProtKB-KW"/>
</dbReference>